<sequence>MTTVRFLSVAISSIPAMSALTYEVKDAKSPVAVWLRTRFPQHKEIQTAFRIGAGPAQVLPLPAVASGTQGAAIDWWLRMLVDRAVSVDLPLAGLMSQRAPCVRAGLELLLELGGKEAAVEPTEGPDKQAQTVGRMEPARFAARPDEWWARVCYALALLVELSRAVSVENSRLMRLGVNSRAADLLALANDDEVADLVAMRDLARTNLLPALPSGPATTGMTFDGSADLSADADLIVSGVLVDFKASQGRRPRADGTRAAGLERSDIDQLLGYALMDYSDTFALHTVAIYAVRFGYYAAWPIADLCAQMAGHSVDFPALRKEFAEMLRVDLPPHLGRQRR</sequence>
<protein>
    <submittedName>
        <fullName evidence="1">Uncharacterized protein</fullName>
    </submittedName>
</protein>
<reference evidence="1 2" key="1">
    <citation type="submission" date="2021-01" db="EMBL/GenBank/DDBJ databases">
        <title>Whole genome shotgun sequence of Verrucosispora andamanensis NBRC 109075.</title>
        <authorList>
            <person name="Komaki H."/>
            <person name="Tamura T."/>
        </authorList>
    </citation>
    <scope>NUCLEOTIDE SEQUENCE [LARGE SCALE GENOMIC DNA]</scope>
    <source>
        <strain evidence="1 2">NBRC 109075</strain>
    </source>
</reference>
<name>A0ABQ4I5M8_9ACTN</name>
<comment type="caution">
    <text evidence="1">The sequence shown here is derived from an EMBL/GenBank/DDBJ whole genome shotgun (WGS) entry which is preliminary data.</text>
</comment>
<organism evidence="1 2">
    <name type="scientific">Micromonospora andamanensis</name>
    <dbReference type="NCBI Taxonomy" id="1287068"/>
    <lineage>
        <taxon>Bacteria</taxon>
        <taxon>Bacillati</taxon>
        <taxon>Actinomycetota</taxon>
        <taxon>Actinomycetes</taxon>
        <taxon>Micromonosporales</taxon>
        <taxon>Micromonosporaceae</taxon>
        <taxon>Micromonospora</taxon>
    </lineage>
</organism>
<accession>A0ABQ4I5M8</accession>
<proteinExistence type="predicted"/>
<evidence type="ECO:0000313" key="1">
    <source>
        <dbReference type="EMBL" id="GIJ13219.1"/>
    </source>
</evidence>
<evidence type="ECO:0000313" key="2">
    <source>
        <dbReference type="Proteomes" id="UP000647017"/>
    </source>
</evidence>
<gene>
    <name evidence="1" type="ORF">Van01_64330</name>
</gene>
<dbReference type="Proteomes" id="UP000647017">
    <property type="component" value="Unassembled WGS sequence"/>
</dbReference>
<keyword evidence="2" id="KW-1185">Reference proteome</keyword>
<dbReference type="EMBL" id="BOOZ01000089">
    <property type="protein sequence ID" value="GIJ13219.1"/>
    <property type="molecule type" value="Genomic_DNA"/>
</dbReference>